<evidence type="ECO:0000256" key="1">
    <source>
        <dbReference type="PROSITE-ProRule" id="PRU01282"/>
    </source>
</evidence>
<dbReference type="PANTHER" id="PTHR30041">
    <property type="entry name" value="ARSENATE REDUCTASE"/>
    <property type="match status" value="1"/>
</dbReference>
<protein>
    <submittedName>
        <fullName evidence="2">Arsenate reductase family protein</fullName>
    </submittedName>
</protein>
<dbReference type="PANTHER" id="PTHR30041:SF8">
    <property type="entry name" value="PROTEIN YFFB"/>
    <property type="match status" value="1"/>
</dbReference>
<comment type="similarity">
    <text evidence="1">Belongs to the ArsC family.</text>
</comment>
<dbReference type="RefSeq" id="WP_218323797.1">
    <property type="nucleotide sequence ID" value="NZ_JAEEGC010000202.1"/>
</dbReference>
<sequence>MNIQIFGVKKCFDTQKAERYFKERKIKYQLIDLNEKGLSKRELESVKAAIGLNDLINTKAKEYKSLNIEHIRTGSVKEELILNNPKLYKTPIVRNGSKATVGYNPEVWKEWQAED</sequence>
<evidence type="ECO:0000313" key="2">
    <source>
        <dbReference type="EMBL" id="MBV7276717.1"/>
    </source>
</evidence>
<dbReference type="PROSITE" id="PS51353">
    <property type="entry name" value="ARSC"/>
    <property type="match status" value="1"/>
</dbReference>
<organism evidence="2 3">
    <name type="scientific">Clostridium thailandense</name>
    <dbReference type="NCBI Taxonomy" id="2794346"/>
    <lineage>
        <taxon>Bacteria</taxon>
        <taxon>Bacillati</taxon>
        <taxon>Bacillota</taxon>
        <taxon>Clostridia</taxon>
        <taxon>Eubacteriales</taxon>
        <taxon>Clostridiaceae</taxon>
        <taxon>Clostridium</taxon>
    </lineage>
</organism>
<dbReference type="Proteomes" id="UP000694308">
    <property type="component" value="Unassembled WGS sequence"/>
</dbReference>
<dbReference type="CDD" id="cd02977">
    <property type="entry name" value="ArsC_family"/>
    <property type="match status" value="1"/>
</dbReference>
<name>A0A949TWU4_9CLOT</name>
<gene>
    <name evidence="2" type="ORF">I6U48_27985</name>
</gene>
<evidence type="ECO:0000313" key="3">
    <source>
        <dbReference type="Proteomes" id="UP000694308"/>
    </source>
</evidence>
<dbReference type="Pfam" id="PF03960">
    <property type="entry name" value="ArsC"/>
    <property type="match status" value="1"/>
</dbReference>
<dbReference type="InterPro" id="IPR006660">
    <property type="entry name" value="Arsenate_reductase-like"/>
</dbReference>
<accession>A0A949TWU4</accession>
<proteinExistence type="inferred from homology"/>
<keyword evidence="3" id="KW-1185">Reference proteome</keyword>
<comment type="caution">
    <text evidence="2">The sequence shown here is derived from an EMBL/GenBank/DDBJ whole genome shotgun (WGS) entry which is preliminary data.</text>
</comment>
<dbReference type="EMBL" id="JAEEGC010000202">
    <property type="protein sequence ID" value="MBV7276717.1"/>
    <property type="molecule type" value="Genomic_DNA"/>
</dbReference>
<reference evidence="2" key="1">
    <citation type="submission" date="2020-12" db="EMBL/GenBank/DDBJ databases">
        <title>Clostridium thailandense sp. nov., a novel acetogenic bacterium isolated from peat land soil in Thailand.</title>
        <authorList>
            <person name="Chaikitkaew S."/>
            <person name="Birkeland N.K."/>
        </authorList>
    </citation>
    <scope>NUCLEOTIDE SEQUENCE</scope>
    <source>
        <strain evidence="2">PL3</strain>
    </source>
</reference>
<dbReference type="AlphaFoldDB" id="A0A949TWU4"/>